<accession>A0ABW8MX68</accession>
<proteinExistence type="predicted"/>
<dbReference type="Gene3D" id="2.40.160.10">
    <property type="entry name" value="Porin"/>
    <property type="match status" value="1"/>
</dbReference>
<dbReference type="EMBL" id="JBIYDN010000047">
    <property type="protein sequence ID" value="MFK4448294.1"/>
    <property type="molecule type" value="Genomic_DNA"/>
</dbReference>
<dbReference type="Proteomes" id="UP001620514">
    <property type="component" value="Unassembled WGS sequence"/>
</dbReference>
<protein>
    <submittedName>
        <fullName evidence="1">Porin</fullName>
    </submittedName>
</protein>
<name>A0ABW8MX68_9BURK</name>
<organism evidence="1 2">
    <name type="scientific">Caballeronia udeis</name>
    <dbReference type="NCBI Taxonomy" id="1232866"/>
    <lineage>
        <taxon>Bacteria</taxon>
        <taxon>Pseudomonadati</taxon>
        <taxon>Pseudomonadota</taxon>
        <taxon>Betaproteobacteria</taxon>
        <taxon>Burkholderiales</taxon>
        <taxon>Burkholderiaceae</taxon>
        <taxon>Caballeronia</taxon>
    </lineage>
</organism>
<reference evidence="1 2" key="1">
    <citation type="submission" date="2024-11" db="EMBL/GenBank/DDBJ databases">
        <title>Using genomics to understand microbial adaptation to soil warming.</title>
        <authorList>
            <person name="Deangelis K.M. PhD."/>
        </authorList>
    </citation>
    <scope>NUCLEOTIDE SEQUENCE [LARGE SCALE GENOMIC DNA]</scope>
    <source>
        <strain evidence="1 2">GAS97</strain>
    </source>
</reference>
<keyword evidence="2" id="KW-1185">Reference proteome</keyword>
<gene>
    <name evidence="1" type="ORF">ABH943_008338</name>
</gene>
<comment type="caution">
    <text evidence="1">The sequence shown here is derived from an EMBL/GenBank/DDBJ whole genome shotgun (WGS) entry which is preliminary data.</text>
</comment>
<dbReference type="SUPFAM" id="SSF56935">
    <property type="entry name" value="Porins"/>
    <property type="match status" value="1"/>
</dbReference>
<evidence type="ECO:0000313" key="2">
    <source>
        <dbReference type="Proteomes" id="UP001620514"/>
    </source>
</evidence>
<dbReference type="InterPro" id="IPR023614">
    <property type="entry name" value="Porin_dom_sf"/>
</dbReference>
<evidence type="ECO:0000313" key="1">
    <source>
        <dbReference type="EMBL" id="MFK4448294.1"/>
    </source>
</evidence>
<sequence length="151" mass="16738">MLAIVDYTNNTFAATLCVQRIKIRTCPSSSAANLGPASNQMDTHAAVRYTVSLAKDVPEYQHFNYGDISRKDDIGKIGTAITLNPSNQILASCARDYITFDAQPHKSRETASIAYDYTLSERTDAYIAYPYDKATDFGTANILIAGIWHRF</sequence>